<name>A2EYR0_TRIV3</name>
<feature type="compositionally biased region" description="Low complexity" evidence="1">
    <location>
        <begin position="101"/>
        <end position="126"/>
    </location>
</feature>
<feature type="compositionally biased region" description="Basic and acidic residues" evidence="1">
    <location>
        <begin position="9"/>
        <end position="21"/>
    </location>
</feature>
<dbReference type="InParanoid" id="A2EYR0"/>
<accession>A2EYR0</accession>
<dbReference type="AlphaFoldDB" id="A2EYR0"/>
<sequence length="138" mass="15917">MHSPTKYPHRTEKRAVETDTKPKKHIHTKKYNRFDLFDPKPVEEKDPFLNSISRKITLLTLRVSHIENRLADYETQAKIIDEQNYLKDPPFAIPQKEIKLTSSRSSHSSPSQRSYISSSSHITASSLQTKSNIADIDI</sequence>
<evidence type="ECO:0000256" key="1">
    <source>
        <dbReference type="SAM" id="MobiDB-lite"/>
    </source>
</evidence>
<reference evidence="2" key="1">
    <citation type="submission" date="2006-10" db="EMBL/GenBank/DDBJ databases">
        <authorList>
            <person name="Amadeo P."/>
            <person name="Zhao Q."/>
            <person name="Wortman J."/>
            <person name="Fraser-Liggett C."/>
            <person name="Carlton J."/>
        </authorList>
    </citation>
    <scope>NUCLEOTIDE SEQUENCE</scope>
    <source>
        <strain evidence="2">G3</strain>
    </source>
</reference>
<dbReference type="EMBL" id="DS113543">
    <property type="protein sequence ID" value="EAY02207.1"/>
    <property type="molecule type" value="Genomic_DNA"/>
</dbReference>
<proteinExistence type="predicted"/>
<feature type="region of interest" description="Disordered" evidence="1">
    <location>
        <begin position="99"/>
        <end position="138"/>
    </location>
</feature>
<reference evidence="2" key="2">
    <citation type="journal article" date="2007" name="Science">
        <title>Draft genome sequence of the sexually transmitted pathogen Trichomonas vaginalis.</title>
        <authorList>
            <person name="Carlton J.M."/>
            <person name="Hirt R.P."/>
            <person name="Silva J.C."/>
            <person name="Delcher A.L."/>
            <person name="Schatz M."/>
            <person name="Zhao Q."/>
            <person name="Wortman J.R."/>
            <person name="Bidwell S.L."/>
            <person name="Alsmark U.C.M."/>
            <person name="Besteiro S."/>
            <person name="Sicheritz-Ponten T."/>
            <person name="Noel C.J."/>
            <person name="Dacks J.B."/>
            <person name="Foster P.G."/>
            <person name="Simillion C."/>
            <person name="Van de Peer Y."/>
            <person name="Miranda-Saavedra D."/>
            <person name="Barton G.J."/>
            <person name="Westrop G.D."/>
            <person name="Mueller S."/>
            <person name="Dessi D."/>
            <person name="Fiori P.L."/>
            <person name="Ren Q."/>
            <person name="Paulsen I."/>
            <person name="Zhang H."/>
            <person name="Bastida-Corcuera F.D."/>
            <person name="Simoes-Barbosa A."/>
            <person name="Brown M.T."/>
            <person name="Hayes R.D."/>
            <person name="Mukherjee M."/>
            <person name="Okumura C.Y."/>
            <person name="Schneider R."/>
            <person name="Smith A.J."/>
            <person name="Vanacova S."/>
            <person name="Villalvazo M."/>
            <person name="Haas B.J."/>
            <person name="Pertea M."/>
            <person name="Feldblyum T.V."/>
            <person name="Utterback T.R."/>
            <person name="Shu C.L."/>
            <person name="Osoegawa K."/>
            <person name="de Jong P.J."/>
            <person name="Hrdy I."/>
            <person name="Horvathova L."/>
            <person name="Zubacova Z."/>
            <person name="Dolezal P."/>
            <person name="Malik S.B."/>
            <person name="Logsdon J.M. Jr."/>
            <person name="Henze K."/>
            <person name="Gupta A."/>
            <person name="Wang C.C."/>
            <person name="Dunne R.L."/>
            <person name="Upcroft J.A."/>
            <person name="Upcroft P."/>
            <person name="White O."/>
            <person name="Salzberg S.L."/>
            <person name="Tang P."/>
            <person name="Chiu C.-H."/>
            <person name="Lee Y.-S."/>
            <person name="Embley T.M."/>
            <person name="Coombs G.H."/>
            <person name="Mottram J.C."/>
            <person name="Tachezy J."/>
            <person name="Fraser-Liggett C.M."/>
            <person name="Johnson P.J."/>
        </authorList>
    </citation>
    <scope>NUCLEOTIDE SEQUENCE [LARGE SCALE GENOMIC DNA]</scope>
    <source>
        <strain evidence="2">G3</strain>
    </source>
</reference>
<gene>
    <name evidence="2" type="ORF">TVAG_451070</name>
</gene>
<feature type="region of interest" description="Disordered" evidence="1">
    <location>
        <begin position="1"/>
        <end position="27"/>
    </location>
</feature>
<keyword evidence="3" id="KW-1185">Reference proteome</keyword>
<dbReference type="KEGG" id="tva:4760041"/>
<organism evidence="2 3">
    <name type="scientific">Trichomonas vaginalis (strain ATCC PRA-98 / G3)</name>
    <dbReference type="NCBI Taxonomy" id="412133"/>
    <lineage>
        <taxon>Eukaryota</taxon>
        <taxon>Metamonada</taxon>
        <taxon>Parabasalia</taxon>
        <taxon>Trichomonadida</taxon>
        <taxon>Trichomonadidae</taxon>
        <taxon>Trichomonas</taxon>
    </lineage>
</organism>
<dbReference type="RefSeq" id="XP_001314545.1">
    <property type="nucleotide sequence ID" value="XM_001314517.1"/>
</dbReference>
<evidence type="ECO:0000313" key="2">
    <source>
        <dbReference type="EMBL" id="EAY02207.1"/>
    </source>
</evidence>
<evidence type="ECO:0000313" key="3">
    <source>
        <dbReference type="Proteomes" id="UP000001542"/>
    </source>
</evidence>
<dbReference type="Proteomes" id="UP000001542">
    <property type="component" value="Unassembled WGS sequence"/>
</dbReference>
<dbReference type="VEuPathDB" id="TrichDB:TVAG_451070"/>
<protein>
    <submittedName>
        <fullName evidence="2">Uncharacterized protein</fullName>
    </submittedName>
</protein>
<dbReference type="VEuPathDB" id="TrichDB:TVAGG3_0866070"/>